<dbReference type="InterPro" id="IPR013083">
    <property type="entry name" value="Znf_RING/FYVE/PHD"/>
</dbReference>
<keyword evidence="1" id="KW-0863">Zinc-finger</keyword>
<evidence type="ECO:0000259" key="3">
    <source>
        <dbReference type="PROSITE" id="PS50089"/>
    </source>
</evidence>
<evidence type="ECO:0000256" key="1">
    <source>
        <dbReference type="PROSITE-ProRule" id="PRU00175"/>
    </source>
</evidence>
<feature type="region of interest" description="Disordered" evidence="2">
    <location>
        <begin position="1"/>
        <end position="21"/>
    </location>
</feature>
<dbReference type="GO" id="GO:0008270">
    <property type="term" value="F:zinc ion binding"/>
    <property type="evidence" value="ECO:0007669"/>
    <property type="project" value="UniProtKB-KW"/>
</dbReference>
<name>A0A8J8T3T3_HALGN</name>
<dbReference type="PANTHER" id="PTHR14991">
    <property type="entry name" value="RING FINGER PROTEIN 32"/>
    <property type="match status" value="1"/>
</dbReference>
<feature type="domain" description="RING-type" evidence="3">
    <location>
        <begin position="93"/>
        <end position="139"/>
    </location>
</feature>
<dbReference type="PROSITE" id="PS50096">
    <property type="entry name" value="IQ"/>
    <property type="match status" value="1"/>
</dbReference>
<dbReference type="OrthoDB" id="8062037at2759"/>
<dbReference type="SUPFAM" id="SSF57850">
    <property type="entry name" value="RING/U-box"/>
    <property type="match status" value="2"/>
</dbReference>
<keyword evidence="1" id="KW-0479">Metal-binding</keyword>
<dbReference type="Gene3D" id="3.30.40.10">
    <property type="entry name" value="Zinc/RING finger domain, C3HC4 (zinc finger)"/>
    <property type="match status" value="2"/>
</dbReference>
<dbReference type="InterPro" id="IPR001841">
    <property type="entry name" value="Znf_RING"/>
</dbReference>
<keyword evidence="1" id="KW-0862">Zinc</keyword>
<dbReference type="Pfam" id="PF13639">
    <property type="entry name" value="zf-RING_2"/>
    <property type="match status" value="2"/>
</dbReference>
<accession>A0A8J8T3T3</accession>
<sequence length="347" mass="41625">MQSSQSSRSFERQPRRLQPIKQVDAVTKMLEDQNQKDQADYQNIEKKRMQYIKNLTLAQRLGLVEKPSLPLSQTEWKDIEQQSLKRFNDKEPCPICYDDLRFQEQTILSCTHVFHKKCLDSFERFQRLKGHDKACPICRKEDYDQKTYAEGMKRYLIRCIVSMQALARGFLQRNRFYQGMKDKGYNPTNGAMRRRFIGYKLGRIGKRYMSMMTKEREEILGTIQRVDKSIKDTDKLLDSFMPNMARIWQERRERQKQEQALNEHKEDVFDKFWKPIRDKAATRQEKECPICYNSYKYHQNGEVYLLDCSHMFHKCCLESFERFDLGNNLCCPMCRHPSYQKKLIKGF</sequence>
<reference evidence="4" key="1">
    <citation type="submission" date="2019-06" db="EMBL/GenBank/DDBJ databases">
        <authorList>
            <person name="Zheng W."/>
        </authorList>
    </citation>
    <scope>NUCLEOTIDE SEQUENCE</scope>
    <source>
        <strain evidence="4">QDHG01</strain>
    </source>
</reference>
<feature type="domain" description="RING-type" evidence="3">
    <location>
        <begin position="288"/>
        <end position="335"/>
    </location>
</feature>
<organism evidence="4 5">
    <name type="scientific">Halteria grandinella</name>
    <dbReference type="NCBI Taxonomy" id="5974"/>
    <lineage>
        <taxon>Eukaryota</taxon>
        <taxon>Sar</taxon>
        <taxon>Alveolata</taxon>
        <taxon>Ciliophora</taxon>
        <taxon>Intramacronucleata</taxon>
        <taxon>Spirotrichea</taxon>
        <taxon>Stichotrichia</taxon>
        <taxon>Sporadotrichida</taxon>
        <taxon>Halteriidae</taxon>
        <taxon>Halteria</taxon>
    </lineage>
</organism>
<evidence type="ECO:0000256" key="2">
    <source>
        <dbReference type="SAM" id="MobiDB-lite"/>
    </source>
</evidence>
<dbReference type="PROSITE" id="PS50089">
    <property type="entry name" value="ZF_RING_2"/>
    <property type="match status" value="2"/>
</dbReference>
<dbReference type="SMART" id="SM00184">
    <property type="entry name" value="RING"/>
    <property type="match status" value="2"/>
</dbReference>
<keyword evidence="5" id="KW-1185">Reference proteome</keyword>
<proteinExistence type="predicted"/>
<protein>
    <recommendedName>
        <fullName evidence="3">RING-type domain-containing protein</fullName>
    </recommendedName>
</protein>
<comment type="caution">
    <text evidence="4">The sequence shown here is derived from an EMBL/GenBank/DDBJ whole genome shotgun (WGS) entry which is preliminary data.</text>
</comment>
<evidence type="ECO:0000313" key="4">
    <source>
        <dbReference type="EMBL" id="TNV80780.1"/>
    </source>
</evidence>
<dbReference type="PANTHER" id="PTHR14991:SF0">
    <property type="entry name" value="RING FINGER PROTEIN 32"/>
    <property type="match status" value="1"/>
</dbReference>
<dbReference type="Proteomes" id="UP000785679">
    <property type="component" value="Unassembled WGS sequence"/>
</dbReference>
<evidence type="ECO:0000313" key="5">
    <source>
        <dbReference type="Proteomes" id="UP000785679"/>
    </source>
</evidence>
<dbReference type="EMBL" id="RRYP01007050">
    <property type="protein sequence ID" value="TNV80780.1"/>
    <property type="molecule type" value="Genomic_DNA"/>
</dbReference>
<gene>
    <name evidence="4" type="ORF">FGO68_gene1738</name>
</gene>
<dbReference type="InterPro" id="IPR042862">
    <property type="entry name" value="RNF32"/>
</dbReference>
<dbReference type="AlphaFoldDB" id="A0A8J8T3T3"/>